<dbReference type="Gene3D" id="3.30.565.10">
    <property type="entry name" value="Histidine kinase-like ATPase, C-terminal domain"/>
    <property type="match status" value="1"/>
</dbReference>
<dbReference type="GO" id="GO:0000155">
    <property type="term" value="F:phosphorelay sensor kinase activity"/>
    <property type="evidence" value="ECO:0007669"/>
    <property type="project" value="InterPro"/>
</dbReference>
<feature type="domain" description="Histidine kinase" evidence="7">
    <location>
        <begin position="345"/>
        <end position="567"/>
    </location>
</feature>
<sequence>MKNKQRSFVVISVVILLFIAFLFRNSLVQRSEQKVLISSLKELEGNSRQLSKLDTITLSLQTAENNFRMYTTLWDTVYFKKYTKEILLISNLLQDLTIDDSTRISGNIEGALNNKKGQMVLYSEIKKLTDSLNNINVEVELLKITGDAPKLKTTVKPVLKKTTKVEQVKAAPTAKKEKLFKRLKNAILNKEDQKDSVKTLKTEVTYEQGSSNTDEYNKQQLKRIESFYAGLFDNLKNNRKKLSQKEEAILKLNESIFQNIKQLFREFRNSESANSEAKKTVLKNRANDSVQAIGRSGQINFGISALSYLAIILLMWKLYRAYDKTVRANQLAAEQVVIKSRFFTSISHEMRTPLNAIIGVSEQLKSTPLNDDQRSMSKLLDNSSSMLLSAVNEVLDFSRLEMGKLSLAKTPFRYKRILKEIAETARVLADQKGLILELVQGASPDLLLDGDPYRLKQIVMNLTANAIKFTDKGKVSIHVSVKKADDKQATLLIKVIDTGIGIASENIPVIFNEFSQVINSKRSDWQKGSGLGLPISKKLVELHKGKISVESTLGKGSTFTLELPYALAQQNTEDLDGQQAQVISSDRFKNIHMLVVDDSEMNLLVIKMIFKKLGISFDTANDGHQALAFLEEKRYDMVLTDIQMPEMDGVELTQRIRALSDEKKSQLPVIAITGQITAESHDLYIAAGLNDYIIKPFTETELMEKILDYIS</sequence>
<dbReference type="SMART" id="SM00448">
    <property type="entry name" value="REC"/>
    <property type="match status" value="1"/>
</dbReference>
<dbReference type="CDD" id="cd16922">
    <property type="entry name" value="HATPase_EvgS-ArcB-TorS-like"/>
    <property type="match status" value="1"/>
</dbReference>
<dbReference type="SMART" id="SM00387">
    <property type="entry name" value="HATPase_c"/>
    <property type="match status" value="1"/>
</dbReference>
<dbReference type="PRINTS" id="PR00344">
    <property type="entry name" value="BCTRLSENSOR"/>
</dbReference>
<dbReference type="OrthoDB" id="9811889at2"/>
<evidence type="ECO:0000256" key="3">
    <source>
        <dbReference type="ARBA" id="ARBA00022553"/>
    </source>
</evidence>
<evidence type="ECO:0000256" key="6">
    <source>
        <dbReference type="PROSITE-ProRule" id="PRU00169"/>
    </source>
</evidence>
<dbReference type="AlphaFoldDB" id="A0A1D7QJ99"/>
<evidence type="ECO:0000256" key="4">
    <source>
        <dbReference type="ARBA" id="ARBA00022679"/>
    </source>
</evidence>
<dbReference type="PANTHER" id="PTHR43047">
    <property type="entry name" value="TWO-COMPONENT HISTIDINE PROTEIN KINASE"/>
    <property type="match status" value="1"/>
</dbReference>
<dbReference type="Proteomes" id="UP000094313">
    <property type="component" value="Chromosome"/>
</dbReference>
<dbReference type="Pfam" id="PF02518">
    <property type="entry name" value="HATPase_c"/>
    <property type="match status" value="1"/>
</dbReference>
<evidence type="ECO:0000256" key="2">
    <source>
        <dbReference type="ARBA" id="ARBA00012438"/>
    </source>
</evidence>
<evidence type="ECO:0000313" key="9">
    <source>
        <dbReference type="EMBL" id="AOM78689.1"/>
    </source>
</evidence>
<dbReference type="RefSeq" id="WP_069380353.1">
    <property type="nucleotide sequence ID" value="NZ_CP017141.1"/>
</dbReference>
<dbReference type="InterPro" id="IPR036097">
    <property type="entry name" value="HisK_dim/P_sf"/>
</dbReference>
<comment type="catalytic activity">
    <reaction evidence="1">
        <text>ATP + protein L-histidine = ADP + protein N-phospho-L-histidine.</text>
        <dbReference type="EC" id="2.7.13.3"/>
    </reaction>
</comment>
<dbReference type="CDD" id="cd00082">
    <property type="entry name" value="HisKA"/>
    <property type="match status" value="1"/>
</dbReference>
<dbReference type="InterPro" id="IPR003594">
    <property type="entry name" value="HATPase_dom"/>
</dbReference>
<keyword evidence="10" id="KW-1185">Reference proteome</keyword>
<dbReference type="SUPFAM" id="SSF55874">
    <property type="entry name" value="ATPase domain of HSP90 chaperone/DNA topoisomerase II/histidine kinase"/>
    <property type="match status" value="1"/>
</dbReference>
<dbReference type="FunFam" id="3.30.565.10:FF:000010">
    <property type="entry name" value="Sensor histidine kinase RcsC"/>
    <property type="match status" value="1"/>
</dbReference>
<reference evidence="9 10" key="1">
    <citation type="submission" date="2016-08" db="EMBL/GenBank/DDBJ databases">
        <authorList>
            <person name="Seilhamer J.J."/>
        </authorList>
    </citation>
    <scope>NUCLEOTIDE SEQUENCE [LARGE SCALE GENOMIC DNA]</scope>
    <source>
        <strain evidence="9 10">DX4</strain>
    </source>
</reference>
<dbReference type="GO" id="GO:0005886">
    <property type="term" value="C:plasma membrane"/>
    <property type="evidence" value="ECO:0007669"/>
    <property type="project" value="TreeGrafter"/>
</dbReference>
<dbReference type="SUPFAM" id="SSF52172">
    <property type="entry name" value="CheY-like"/>
    <property type="match status" value="1"/>
</dbReference>
<name>A0A1D7QJ99_9SPHI</name>
<keyword evidence="5" id="KW-0418">Kinase</keyword>
<dbReference type="EC" id="2.7.13.3" evidence="2"/>
<keyword evidence="3 6" id="KW-0597">Phosphoprotein</keyword>
<dbReference type="KEGG" id="psty:BFS30_16810"/>
<dbReference type="InterPro" id="IPR011006">
    <property type="entry name" value="CheY-like_superfamily"/>
</dbReference>
<dbReference type="PROSITE" id="PS50109">
    <property type="entry name" value="HIS_KIN"/>
    <property type="match status" value="1"/>
</dbReference>
<dbReference type="EMBL" id="CP017141">
    <property type="protein sequence ID" value="AOM78689.1"/>
    <property type="molecule type" value="Genomic_DNA"/>
</dbReference>
<evidence type="ECO:0000256" key="1">
    <source>
        <dbReference type="ARBA" id="ARBA00000085"/>
    </source>
</evidence>
<dbReference type="InterPro" id="IPR005467">
    <property type="entry name" value="His_kinase_dom"/>
</dbReference>
<dbReference type="PROSITE" id="PS50110">
    <property type="entry name" value="RESPONSE_REGULATORY"/>
    <property type="match status" value="1"/>
</dbReference>
<dbReference type="Gene3D" id="1.10.287.130">
    <property type="match status" value="1"/>
</dbReference>
<dbReference type="Gene3D" id="3.40.50.2300">
    <property type="match status" value="1"/>
</dbReference>
<dbReference type="InterPro" id="IPR004358">
    <property type="entry name" value="Sig_transdc_His_kin-like_C"/>
</dbReference>
<dbReference type="InterPro" id="IPR001789">
    <property type="entry name" value="Sig_transdc_resp-reg_receiver"/>
</dbReference>
<gene>
    <name evidence="9" type="ORF">BFS30_16810</name>
</gene>
<keyword evidence="4" id="KW-0808">Transferase</keyword>
<dbReference type="Pfam" id="PF00072">
    <property type="entry name" value="Response_reg"/>
    <property type="match status" value="1"/>
</dbReference>
<dbReference type="SMART" id="SM00388">
    <property type="entry name" value="HisKA"/>
    <property type="match status" value="1"/>
</dbReference>
<dbReference type="PANTHER" id="PTHR43047:SF72">
    <property type="entry name" value="OSMOSENSING HISTIDINE PROTEIN KINASE SLN1"/>
    <property type="match status" value="1"/>
</dbReference>
<dbReference type="Pfam" id="PF00512">
    <property type="entry name" value="HisKA"/>
    <property type="match status" value="1"/>
</dbReference>
<dbReference type="CDD" id="cd17546">
    <property type="entry name" value="REC_hyHK_CKI1_RcsC-like"/>
    <property type="match status" value="1"/>
</dbReference>
<evidence type="ECO:0000256" key="5">
    <source>
        <dbReference type="ARBA" id="ARBA00022777"/>
    </source>
</evidence>
<protein>
    <recommendedName>
        <fullName evidence="2">histidine kinase</fullName>
        <ecNumber evidence="2">2.7.13.3</ecNumber>
    </recommendedName>
</protein>
<proteinExistence type="predicted"/>
<evidence type="ECO:0000313" key="10">
    <source>
        <dbReference type="Proteomes" id="UP000094313"/>
    </source>
</evidence>
<dbReference type="InterPro" id="IPR036890">
    <property type="entry name" value="HATPase_C_sf"/>
</dbReference>
<feature type="domain" description="Response regulatory" evidence="8">
    <location>
        <begin position="592"/>
        <end position="710"/>
    </location>
</feature>
<evidence type="ECO:0000259" key="8">
    <source>
        <dbReference type="PROSITE" id="PS50110"/>
    </source>
</evidence>
<dbReference type="InterPro" id="IPR003661">
    <property type="entry name" value="HisK_dim/P_dom"/>
</dbReference>
<organism evidence="9 10">
    <name type="scientific">Pedobacter steynii</name>
    <dbReference type="NCBI Taxonomy" id="430522"/>
    <lineage>
        <taxon>Bacteria</taxon>
        <taxon>Pseudomonadati</taxon>
        <taxon>Bacteroidota</taxon>
        <taxon>Sphingobacteriia</taxon>
        <taxon>Sphingobacteriales</taxon>
        <taxon>Sphingobacteriaceae</taxon>
        <taxon>Pedobacter</taxon>
    </lineage>
</organism>
<feature type="modified residue" description="4-aspartylphosphate" evidence="6">
    <location>
        <position position="641"/>
    </location>
</feature>
<dbReference type="GO" id="GO:0009927">
    <property type="term" value="F:histidine phosphotransfer kinase activity"/>
    <property type="evidence" value="ECO:0007669"/>
    <property type="project" value="TreeGrafter"/>
</dbReference>
<dbReference type="SUPFAM" id="SSF47384">
    <property type="entry name" value="Homodimeric domain of signal transducing histidine kinase"/>
    <property type="match status" value="1"/>
</dbReference>
<evidence type="ECO:0000259" key="7">
    <source>
        <dbReference type="PROSITE" id="PS50109"/>
    </source>
</evidence>
<accession>A0A1D7QJ99</accession>